<keyword evidence="3" id="KW-1185">Reference proteome</keyword>
<feature type="domain" description="NIPSNAP" evidence="1">
    <location>
        <begin position="3"/>
        <end position="99"/>
    </location>
</feature>
<dbReference type="Gene3D" id="3.30.70.100">
    <property type="match status" value="1"/>
</dbReference>
<protein>
    <recommendedName>
        <fullName evidence="1">NIPSNAP domain-containing protein</fullName>
    </recommendedName>
</protein>
<dbReference type="Pfam" id="PF07978">
    <property type="entry name" value="NIPSNAP"/>
    <property type="match status" value="1"/>
</dbReference>
<dbReference type="InterPro" id="IPR011008">
    <property type="entry name" value="Dimeric_a/b-barrel"/>
</dbReference>
<dbReference type="AlphaFoldDB" id="A0A5J6MZ00"/>
<reference evidence="2 3" key="1">
    <citation type="submission" date="2019-08" db="EMBL/GenBank/DDBJ databases">
        <title>Hyperibacter terrae gen. nov., sp. nov. and Hyperibacter viscosus sp. nov., two new members in the family Rhodospirillaceae isolated from the rhizosphere of Hypericum perforatum.</title>
        <authorList>
            <person name="Noviana Z."/>
        </authorList>
    </citation>
    <scope>NUCLEOTIDE SEQUENCE [LARGE SCALE GENOMIC DNA]</scope>
    <source>
        <strain evidence="2 3">R5959</strain>
    </source>
</reference>
<gene>
    <name evidence="2" type="ORF">FRZ61_29120</name>
</gene>
<proteinExistence type="predicted"/>
<dbReference type="RefSeq" id="WP_151118412.1">
    <property type="nucleotide sequence ID" value="NZ_CP042582.1"/>
</dbReference>
<dbReference type="OrthoDB" id="9812037at2"/>
<evidence type="ECO:0000259" key="1">
    <source>
        <dbReference type="Pfam" id="PF07978"/>
    </source>
</evidence>
<name>A0A5J6MZ00_9PROT</name>
<organism evidence="2 3">
    <name type="scientific">Hypericibacter adhaerens</name>
    <dbReference type="NCBI Taxonomy" id="2602016"/>
    <lineage>
        <taxon>Bacteria</taxon>
        <taxon>Pseudomonadati</taxon>
        <taxon>Pseudomonadota</taxon>
        <taxon>Alphaproteobacteria</taxon>
        <taxon>Rhodospirillales</taxon>
        <taxon>Dongiaceae</taxon>
        <taxon>Hypericibacter</taxon>
    </lineage>
</organism>
<dbReference type="KEGG" id="hadh:FRZ61_29120"/>
<accession>A0A5J6MZ00</accession>
<evidence type="ECO:0000313" key="2">
    <source>
        <dbReference type="EMBL" id="QEX22978.1"/>
    </source>
</evidence>
<sequence length="105" mass="12209">MIYELRQYIPMPGKAEALSRRFRDSTLALFHKLGFKVVDFWETTDGSGELWYLMEWPTEAAMKSAWDGFKTNPDWVATKKVTEADGPLVQNIQSYPLRRAAYFKP</sequence>
<evidence type="ECO:0000313" key="3">
    <source>
        <dbReference type="Proteomes" id="UP000325797"/>
    </source>
</evidence>
<dbReference type="Proteomes" id="UP000325797">
    <property type="component" value="Chromosome"/>
</dbReference>
<dbReference type="InterPro" id="IPR012577">
    <property type="entry name" value="NIPSNAP"/>
</dbReference>
<dbReference type="EMBL" id="CP042582">
    <property type="protein sequence ID" value="QEX22978.1"/>
    <property type="molecule type" value="Genomic_DNA"/>
</dbReference>
<dbReference type="SUPFAM" id="SSF54909">
    <property type="entry name" value="Dimeric alpha+beta barrel"/>
    <property type="match status" value="1"/>
</dbReference>